<accession>A0A4Z1FAR9</accession>
<keyword evidence="2" id="KW-1185">Reference proteome</keyword>
<organism evidence="1 2">
    <name type="scientific">Botrytis paeoniae</name>
    <dbReference type="NCBI Taxonomy" id="278948"/>
    <lineage>
        <taxon>Eukaryota</taxon>
        <taxon>Fungi</taxon>
        <taxon>Dikarya</taxon>
        <taxon>Ascomycota</taxon>
        <taxon>Pezizomycotina</taxon>
        <taxon>Leotiomycetes</taxon>
        <taxon>Helotiales</taxon>
        <taxon>Sclerotiniaceae</taxon>
        <taxon>Botrytis</taxon>
    </lineage>
</organism>
<dbReference type="PANTHER" id="PTHR37327">
    <property type="entry name" value="CHROMOSOME 1, WHOLE GENOME SHOTGUN SEQUENCE"/>
    <property type="match status" value="1"/>
</dbReference>
<dbReference type="AlphaFoldDB" id="A0A4Z1FAR9"/>
<sequence length="86" mass="9850">MCKLRKESLGYVLKRANKAVELDNNQGYAAAKEAYLETSIMLEAYLDSNSPGEDREKLSKIVQKKAYDSRLQELRELRGDRDDHAT</sequence>
<evidence type="ECO:0000313" key="2">
    <source>
        <dbReference type="Proteomes" id="UP000297910"/>
    </source>
</evidence>
<evidence type="ECO:0008006" key="3">
    <source>
        <dbReference type="Google" id="ProtNLM"/>
    </source>
</evidence>
<evidence type="ECO:0000313" key="1">
    <source>
        <dbReference type="EMBL" id="TGO20628.1"/>
    </source>
</evidence>
<name>A0A4Z1FAR9_9HELO</name>
<dbReference type="Gene3D" id="1.20.58.80">
    <property type="entry name" value="Phosphotransferase system, lactose/cellobiose-type IIA subunit"/>
    <property type="match status" value="1"/>
</dbReference>
<protein>
    <recommendedName>
        <fullName evidence="3">MIT domain-containing protein</fullName>
    </recommendedName>
</protein>
<dbReference type="PANTHER" id="PTHR37327:SF1">
    <property type="entry name" value="MICROTUBULE INTERACTING AND TRANSPORT DOMAIN-CONTAINING PROTEIN"/>
    <property type="match status" value="1"/>
</dbReference>
<reference evidence="1 2" key="1">
    <citation type="submission" date="2017-12" db="EMBL/GenBank/DDBJ databases">
        <title>Comparative genomics of Botrytis spp.</title>
        <authorList>
            <person name="Valero-Jimenez C.A."/>
            <person name="Tapia P."/>
            <person name="Veloso J."/>
            <person name="Silva-Moreno E."/>
            <person name="Staats M."/>
            <person name="Valdes J.H."/>
            <person name="Van Kan J.A.L."/>
        </authorList>
    </citation>
    <scope>NUCLEOTIDE SEQUENCE [LARGE SCALE GENOMIC DNA]</scope>
    <source>
        <strain evidence="1 2">Bp0003</strain>
    </source>
</reference>
<dbReference type="SUPFAM" id="SSF116846">
    <property type="entry name" value="MIT domain"/>
    <property type="match status" value="1"/>
</dbReference>
<gene>
    <name evidence="1" type="ORF">BPAE_0279g00010</name>
</gene>
<dbReference type="Proteomes" id="UP000297910">
    <property type="component" value="Unassembled WGS sequence"/>
</dbReference>
<proteinExistence type="predicted"/>
<dbReference type="InterPro" id="IPR036181">
    <property type="entry name" value="MIT_dom_sf"/>
</dbReference>
<comment type="caution">
    <text evidence="1">The sequence shown here is derived from an EMBL/GenBank/DDBJ whole genome shotgun (WGS) entry which is preliminary data.</text>
</comment>
<dbReference type="EMBL" id="PQXI01000278">
    <property type="protein sequence ID" value="TGO20628.1"/>
    <property type="molecule type" value="Genomic_DNA"/>
</dbReference>